<dbReference type="PANTHER" id="PTHR13237">
    <property type="entry name" value="SOMETHING ABOUT SILENCING PROTEIN 10-RELATED"/>
    <property type="match status" value="1"/>
</dbReference>
<dbReference type="Proteomes" id="UP000193685">
    <property type="component" value="Unassembled WGS sequence"/>
</dbReference>
<gene>
    <name evidence="2" type="ORF">BCR37DRAFT_204969</name>
</gene>
<feature type="compositionally biased region" description="Basic residues" evidence="1">
    <location>
        <begin position="294"/>
        <end position="310"/>
    </location>
</feature>
<dbReference type="GO" id="GO:0032040">
    <property type="term" value="C:small-subunit processome"/>
    <property type="evidence" value="ECO:0007669"/>
    <property type="project" value="TreeGrafter"/>
</dbReference>
<feature type="compositionally biased region" description="Polar residues" evidence="1">
    <location>
        <begin position="193"/>
        <end position="211"/>
    </location>
</feature>
<dbReference type="PANTHER" id="PTHR13237:SF9">
    <property type="entry name" value="NEUROGUIDIN"/>
    <property type="match status" value="1"/>
</dbReference>
<dbReference type="STRING" id="56484.A0A1Y2FQ34"/>
<dbReference type="InterPro" id="IPR007146">
    <property type="entry name" value="Sas10/Utp3/C1D"/>
</dbReference>
<evidence type="ECO:0000313" key="2">
    <source>
        <dbReference type="EMBL" id="ORY86111.1"/>
    </source>
</evidence>
<accession>A0A1Y2FQ34</accession>
<dbReference type="Pfam" id="PF04000">
    <property type="entry name" value="Sas10_Utp3"/>
    <property type="match status" value="1"/>
</dbReference>
<comment type="caution">
    <text evidence="2">The sequence shown here is derived from an EMBL/GenBank/DDBJ whole genome shotgun (WGS) entry which is preliminary data.</text>
</comment>
<evidence type="ECO:0000313" key="3">
    <source>
        <dbReference type="Proteomes" id="UP000193685"/>
    </source>
</evidence>
<proteinExistence type="predicted"/>
<keyword evidence="3" id="KW-1185">Reference proteome</keyword>
<dbReference type="OMA" id="PVHYNET"/>
<feature type="compositionally biased region" description="Basic and acidic residues" evidence="1">
    <location>
        <begin position="268"/>
        <end position="278"/>
    </location>
</feature>
<feature type="compositionally biased region" description="Basic and acidic residues" evidence="1">
    <location>
        <begin position="212"/>
        <end position="227"/>
    </location>
</feature>
<feature type="region of interest" description="Disordered" evidence="1">
    <location>
        <begin position="262"/>
        <end position="310"/>
    </location>
</feature>
<dbReference type="OrthoDB" id="203440at2759"/>
<dbReference type="EMBL" id="MCFI01000003">
    <property type="protein sequence ID" value="ORY86111.1"/>
    <property type="molecule type" value="Genomic_DNA"/>
</dbReference>
<sequence>MADTSATIAAALEAAGKALPKASDVSSTKDGISLLNLKSHLLLSYLEHLVYYILLKSRAENLCDEEHKPVVDALIDLRVYLDRGVKPIEQKLKYQMDKVIRAAERFDREGELTNMDAASKDALAFKPNPSSLVIEKTSNGDGDAEDDIYRPPKIASVLPAREAQARRRQPNKTLRDFVDSELSAAPVAEPSIGTNIISSGRQGNSVLQSANDRSKQAERDRYEEENYTRLPTVGKQKKGRRTDDVYGGEDFRVLDQELYDFQGPKQSLVERSRKRGADEQQTLEGPSPELGAQFKKRKKVLHKKSSGKRR</sequence>
<organism evidence="2 3">
    <name type="scientific">Protomyces lactucae-debilis</name>
    <dbReference type="NCBI Taxonomy" id="2754530"/>
    <lineage>
        <taxon>Eukaryota</taxon>
        <taxon>Fungi</taxon>
        <taxon>Dikarya</taxon>
        <taxon>Ascomycota</taxon>
        <taxon>Taphrinomycotina</taxon>
        <taxon>Taphrinomycetes</taxon>
        <taxon>Taphrinales</taxon>
        <taxon>Protomycetaceae</taxon>
        <taxon>Protomyces</taxon>
    </lineage>
</organism>
<dbReference type="GO" id="GO:0000462">
    <property type="term" value="P:maturation of SSU-rRNA from tricistronic rRNA transcript (SSU-rRNA, 5.8S rRNA, LSU-rRNA)"/>
    <property type="evidence" value="ECO:0007669"/>
    <property type="project" value="TreeGrafter"/>
</dbReference>
<dbReference type="RefSeq" id="XP_040727293.1">
    <property type="nucleotide sequence ID" value="XM_040866377.1"/>
</dbReference>
<dbReference type="GeneID" id="63782976"/>
<dbReference type="AlphaFoldDB" id="A0A1Y2FQ34"/>
<protein>
    <recommendedName>
        <fullName evidence="4">Sas10/Utp3/C1D family-domain-containing protein</fullName>
    </recommendedName>
</protein>
<name>A0A1Y2FQ34_PROLT</name>
<evidence type="ECO:0008006" key="4">
    <source>
        <dbReference type="Google" id="ProtNLM"/>
    </source>
</evidence>
<feature type="region of interest" description="Disordered" evidence="1">
    <location>
        <begin position="193"/>
        <end position="247"/>
    </location>
</feature>
<reference evidence="2 3" key="1">
    <citation type="submission" date="2016-07" db="EMBL/GenBank/DDBJ databases">
        <title>Pervasive Adenine N6-methylation of Active Genes in Fungi.</title>
        <authorList>
            <consortium name="DOE Joint Genome Institute"/>
            <person name="Mondo S.J."/>
            <person name="Dannebaum R.O."/>
            <person name="Kuo R.C."/>
            <person name="Labutti K."/>
            <person name="Haridas S."/>
            <person name="Kuo A."/>
            <person name="Salamov A."/>
            <person name="Ahrendt S.R."/>
            <person name="Lipzen A."/>
            <person name="Sullivan W."/>
            <person name="Andreopoulos W.B."/>
            <person name="Clum A."/>
            <person name="Lindquist E."/>
            <person name="Daum C."/>
            <person name="Ramamoorthy G.K."/>
            <person name="Gryganskyi A."/>
            <person name="Culley D."/>
            <person name="Magnuson J.K."/>
            <person name="James T.Y."/>
            <person name="O'Malley M.A."/>
            <person name="Stajich J.E."/>
            <person name="Spatafora J.W."/>
            <person name="Visel A."/>
            <person name="Grigoriev I.V."/>
        </authorList>
    </citation>
    <scope>NUCLEOTIDE SEQUENCE [LARGE SCALE GENOMIC DNA]</scope>
    <source>
        <strain evidence="2 3">12-1054</strain>
    </source>
</reference>
<evidence type="ECO:0000256" key="1">
    <source>
        <dbReference type="SAM" id="MobiDB-lite"/>
    </source>
</evidence>